<comment type="caution">
    <text evidence="10">The sequence shown here is derived from an EMBL/GenBank/DDBJ whole genome shotgun (WGS) entry which is preliminary data.</text>
</comment>
<evidence type="ECO:0000313" key="10">
    <source>
        <dbReference type="EMBL" id="TGL45918.1"/>
    </source>
</evidence>
<dbReference type="Gene3D" id="3.40.640.10">
    <property type="entry name" value="Type I PLP-dependent aspartate aminotransferase-like (Major domain)"/>
    <property type="match status" value="1"/>
</dbReference>
<evidence type="ECO:0000256" key="1">
    <source>
        <dbReference type="ARBA" id="ARBA00001933"/>
    </source>
</evidence>
<dbReference type="PANTHER" id="PTHR11601:SF34">
    <property type="entry name" value="CYSTEINE DESULFURASE"/>
    <property type="match status" value="1"/>
</dbReference>
<protein>
    <submittedName>
        <fullName evidence="10">Aminotransferase class V-fold PLP-dependent enzyme</fullName>
    </submittedName>
</protein>
<dbReference type="Gene3D" id="3.90.1150.10">
    <property type="entry name" value="Aspartate Aminotransferase, domain 1"/>
    <property type="match status" value="1"/>
</dbReference>
<dbReference type="PIRSF" id="PIRSF005572">
    <property type="entry name" value="NifS"/>
    <property type="match status" value="1"/>
</dbReference>
<comment type="cofactor">
    <cofactor evidence="1">
        <name>pyridoxal 5'-phosphate</name>
        <dbReference type="ChEBI" id="CHEBI:597326"/>
    </cofactor>
</comment>
<name>A0A4R9JLG3_9LEPT</name>
<gene>
    <name evidence="10" type="ORF">EHQ49_00585</name>
</gene>
<dbReference type="Pfam" id="PF00266">
    <property type="entry name" value="Aminotran_5"/>
    <property type="match status" value="1"/>
</dbReference>
<dbReference type="PANTHER" id="PTHR11601">
    <property type="entry name" value="CYSTEINE DESULFURYLASE FAMILY MEMBER"/>
    <property type="match status" value="1"/>
</dbReference>
<evidence type="ECO:0000256" key="2">
    <source>
        <dbReference type="ARBA" id="ARBA00006490"/>
    </source>
</evidence>
<evidence type="ECO:0000256" key="4">
    <source>
        <dbReference type="ARBA" id="ARBA00022723"/>
    </source>
</evidence>
<dbReference type="InterPro" id="IPR015424">
    <property type="entry name" value="PyrdxlP-dep_Trfase"/>
</dbReference>
<keyword evidence="7" id="KW-0411">Iron-sulfur</keyword>
<dbReference type="GO" id="GO:0051536">
    <property type="term" value="F:iron-sulfur cluster binding"/>
    <property type="evidence" value="ECO:0007669"/>
    <property type="project" value="UniProtKB-KW"/>
</dbReference>
<proteinExistence type="inferred from homology"/>
<dbReference type="AlphaFoldDB" id="A0A4R9JLG3"/>
<evidence type="ECO:0000313" key="11">
    <source>
        <dbReference type="Proteomes" id="UP000298125"/>
    </source>
</evidence>
<keyword evidence="5" id="KW-0663">Pyridoxal phosphate</keyword>
<dbReference type="InterPro" id="IPR015421">
    <property type="entry name" value="PyrdxlP-dep_Trfase_major"/>
</dbReference>
<keyword evidence="3 10" id="KW-0808">Transferase</keyword>
<sequence>MKSHLTNDLKYFDYNATHPPFPEILETCLADYLEGFYNPSGITRYSLKNQGKIEQTRKYFASVTKGQEKQFVFSSTGTEANYLLIQSLRVQFPNLESVIVSPFEHSSMYAALETYQFKSDLIATDKSGIIHLNDLEKKLKENPRPVVCLYAGNETGVIQPAKEIQNLTKAYGQLFYSDLMQGFCKVPLFYSLFDGFTFSGHKIGAGMGAAVTYLPKADANFRVFGGGNQENEHRAGTENTFAIECLRQVSEIQLSQLEDKNKRLYEFQSLIEKKAESLGCQVIAKSSPRLPNTSFLLLPIQSVDFFLLGMEEKGILVSTGSSCKSRAREASKSLLYMGYSEEEALRCIRISTGFFTTKEDVDALLIAIQDLIQKFK</sequence>
<dbReference type="EMBL" id="RQGA01000001">
    <property type="protein sequence ID" value="TGL45918.1"/>
    <property type="molecule type" value="Genomic_DNA"/>
</dbReference>
<dbReference type="SUPFAM" id="SSF53383">
    <property type="entry name" value="PLP-dependent transferases"/>
    <property type="match status" value="1"/>
</dbReference>
<dbReference type="GO" id="GO:0031071">
    <property type="term" value="F:cysteine desulfurase activity"/>
    <property type="evidence" value="ECO:0007669"/>
    <property type="project" value="UniProtKB-EC"/>
</dbReference>
<comment type="catalytic activity">
    <reaction evidence="8">
        <text>(sulfur carrier)-H + L-cysteine = (sulfur carrier)-SH + L-alanine</text>
        <dbReference type="Rhea" id="RHEA:43892"/>
        <dbReference type="Rhea" id="RHEA-COMP:14737"/>
        <dbReference type="Rhea" id="RHEA-COMP:14739"/>
        <dbReference type="ChEBI" id="CHEBI:29917"/>
        <dbReference type="ChEBI" id="CHEBI:35235"/>
        <dbReference type="ChEBI" id="CHEBI:57972"/>
        <dbReference type="ChEBI" id="CHEBI:64428"/>
        <dbReference type="EC" id="2.8.1.7"/>
    </reaction>
</comment>
<evidence type="ECO:0000256" key="7">
    <source>
        <dbReference type="ARBA" id="ARBA00023014"/>
    </source>
</evidence>
<dbReference type="RefSeq" id="WP_135575299.1">
    <property type="nucleotide sequence ID" value="NZ_RQGA01000001.1"/>
</dbReference>
<organism evidence="10 11">
    <name type="scientific">Leptospira perdikensis</name>
    <dbReference type="NCBI Taxonomy" id="2484948"/>
    <lineage>
        <taxon>Bacteria</taxon>
        <taxon>Pseudomonadati</taxon>
        <taxon>Spirochaetota</taxon>
        <taxon>Spirochaetia</taxon>
        <taxon>Leptospirales</taxon>
        <taxon>Leptospiraceae</taxon>
        <taxon>Leptospira</taxon>
    </lineage>
</organism>
<reference evidence="10" key="1">
    <citation type="journal article" date="2019" name="PLoS Negl. Trop. Dis.">
        <title>Revisiting the worldwide diversity of Leptospira species in the environment.</title>
        <authorList>
            <person name="Vincent A.T."/>
            <person name="Schiettekatte O."/>
            <person name="Bourhy P."/>
            <person name="Veyrier F.J."/>
            <person name="Picardeau M."/>
        </authorList>
    </citation>
    <scope>NUCLEOTIDE SEQUENCE [LARGE SCALE GENOMIC DNA]</scope>
    <source>
        <strain evidence="10">201702692</strain>
    </source>
</reference>
<dbReference type="GO" id="GO:0046872">
    <property type="term" value="F:metal ion binding"/>
    <property type="evidence" value="ECO:0007669"/>
    <property type="project" value="UniProtKB-KW"/>
</dbReference>
<keyword evidence="4" id="KW-0479">Metal-binding</keyword>
<dbReference type="InterPro" id="IPR000192">
    <property type="entry name" value="Aminotrans_V_dom"/>
</dbReference>
<dbReference type="Proteomes" id="UP000298125">
    <property type="component" value="Unassembled WGS sequence"/>
</dbReference>
<feature type="domain" description="Aminotransferase class V" evidence="9">
    <location>
        <begin position="11"/>
        <end position="364"/>
    </location>
</feature>
<evidence type="ECO:0000256" key="3">
    <source>
        <dbReference type="ARBA" id="ARBA00022679"/>
    </source>
</evidence>
<comment type="similarity">
    <text evidence="2">Belongs to the class-V pyridoxal-phosphate-dependent aminotransferase family. NifS/IscS subfamily.</text>
</comment>
<dbReference type="InterPro" id="IPR015422">
    <property type="entry name" value="PyrdxlP-dep_Trfase_small"/>
</dbReference>
<accession>A0A4R9JLG3</accession>
<dbReference type="Gene3D" id="1.10.260.50">
    <property type="match status" value="1"/>
</dbReference>
<dbReference type="GO" id="GO:0008483">
    <property type="term" value="F:transaminase activity"/>
    <property type="evidence" value="ECO:0007669"/>
    <property type="project" value="UniProtKB-KW"/>
</dbReference>
<evidence type="ECO:0000256" key="8">
    <source>
        <dbReference type="ARBA" id="ARBA00050776"/>
    </source>
</evidence>
<dbReference type="OrthoDB" id="9808002at2"/>
<keyword evidence="10" id="KW-0032">Aminotransferase</keyword>
<keyword evidence="11" id="KW-1185">Reference proteome</keyword>
<dbReference type="InterPro" id="IPR016454">
    <property type="entry name" value="Cysteine_dSase"/>
</dbReference>
<keyword evidence="6" id="KW-0408">Iron</keyword>
<evidence type="ECO:0000256" key="5">
    <source>
        <dbReference type="ARBA" id="ARBA00022898"/>
    </source>
</evidence>
<evidence type="ECO:0000259" key="9">
    <source>
        <dbReference type="Pfam" id="PF00266"/>
    </source>
</evidence>
<evidence type="ECO:0000256" key="6">
    <source>
        <dbReference type="ARBA" id="ARBA00023004"/>
    </source>
</evidence>